<sequence>MILLLLFILSLLLLIIILVFVFNYLPLFMVWVDKNSPYECGFSPFLKIRVPLSLQFFFIGLLFLLFDLEICFLIPSYSFFFFYFSNMFFLMFFILFFFFLLFCIYYEWFLGGLEWYGSY</sequence>
<keyword evidence="6 9" id="KW-1133">Transmembrane helix</keyword>
<evidence type="ECO:0000256" key="4">
    <source>
        <dbReference type="ARBA" id="ARBA00022448"/>
    </source>
</evidence>
<feature type="transmembrane region" description="Helical" evidence="9">
    <location>
        <begin position="87"/>
        <end position="109"/>
    </location>
</feature>
<keyword evidence="5 9" id="KW-0812">Transmembrane</keyword>
<dbReference type="GO" id="GO:0008137">
    <property type="term" value="F:NADH dehydrogenase (ubiquinone) activity"/>
    <property type="evidence" value="ECO:0007669"/>
    <property type="project" value="UniProtKB-UniRule"/>
</dbReference>
<feature type="transmembrane region" description="Helical" evidence="9">
    <location>
        <begin position="52"/>
        <end position="75"/>
    </location>
</feature>
<evidence type="ECO:0000256" key="8">
    <source>
        <dbReference type="ARBA" id="ARBA00049551"/>
    </source>
</evidence>
<dbReference type="EMBL" id="KY825222">
    <property type="protein sequence ID" value="ARS00886.1"/>
    <property type="molecule type" value="Genomic_DNA"/>
</dbReference>
<dbReference type="GO" id="GO:0030964">
    <property type="term" value="C:NADH dehydrogenase complex"/>
    <property type="evidence" value="ECO:0007669"/>
    <property type="project" value="TreeGrafter"/>
</dbReference>
<comment type="catalytic activity">
    <reaction evidence="8 9">
        <text>a ubiquinone + NADH + 5 H(+)(in) = a ubiquinol + NAD(+) + 4 H(+)(out)</text>
        <dbReference type="Rhea" id="RHEA:29091"/>
        <dbReference type="Rhea" id="RHEA-COMP:9565"/>
        <dbReference type="Rhea" id="RHEA-COMP:9566"/>
        <dbReference type="ChEBI" id="CHEBI:15378"/>
        <dbReference type="ChEBI" id="CHEBI:16389"/>
        <dbReference type="ChEBI" id="CHEBI:17976"/>
        <dbReference type="ChEBI" id="CHEBI:57540"/>
        <dbReference type="ChEBI" id="CHEBI:57945"/>
        <dbReference type="EC" id="7.1.1.2"/>
    </reaction>
</comment>
<evidence type="ECO:0000256" key="6">
    <source>
        <dbReference type="ARBA" id="ARBA00022989"/>
    </source>
</evidence>
<dbReference type="Pfam" id="PF00507">
    <property type="entry name" value="Oxidored_q4"/>
    <property type="match status" value="1"/>
</dbReference>
<dbReference type="InterPro" id="IPR038430">
    <property type="entry name" value="NDAH_ubi_oxred_su3_sf"/>
</dbReference>
<evidence type="ECO:0000313" key="10">
    <source>
        <dbReference type="EMBL" id="ARS00886.1"/>
    </source>
</evidence>
<keyword evidence="9" id="KW-0830">Ubiquinone</keyword>
<feature type="transmembrane region" description="Helical" evidence="9">
    <location>
        <begin position="7"/>
        <end position="32"/>
    </location>
</feature>
<accession>A0A1X9WD87</accession>
<geneLocation type="mitochondrion" evidence="10"/>
<evidence type="ECO:0000256" key="7">
    <source>
        <dbReference type="ARBA" id="ARBA00023136"/>
    </source>
</evidence>
<gene>
    <name evidence="10" type="primary">nad3</name>
</gene>
<comment type="subcellular location">
    <subcellularLocation>
        <location evidence="1">Membrane</location>
    </subcellularLocation>
    <subcellularLocation>
        <location evidence="9">Mitochondrion membrane</location>
        <topology evidence="9">Multi-pass membrane protein</topology>
    </subcellularLocation>
</comment>
<evidence type="ECO:0000256" key="1">
    <source>
        <dbReference type="ARBA" id="ARBA00004370"/>
    </source>
</evidence>
<dbReference type="GO" id="GO:0031966">
    <property type="term" value="C:mitochondrial membrane"/>
    <property type="evidence" value="ECO:0007669"/>
    <property type="project" value="UniProtKB-SubCell"/>
</dbReference>
<comment type="function">
    <text evidence="9">Core subunit of the mitochondrial membrane respiratory chain NADH dehydrogenase (Complex I) which catalyzes electron transfer from NADH through the respiratory chain, using ubiquinone as an electron acceptor. Essential for the catalytic activity of complex I.</text>
</comment>
<keyword evidence="9" id="KW-0679">Respiratory chain</keyword>
<keyword evidence="9" id="KW-0249">Electron transport</keyword>
<keyword evidence="9" id="KW-1278">Translocase</keyword>
<name>A0A1X9WD87_PARRR</name>
<dbReference type="Gene3D" id="1.20.58.1610">
    <property type="entry name" value="NADH:ubiquinone/plastoquinone oxidoreductase, chain 3"/>
    <property type="match status" value="1"/>
</dbReference>
<dbReference type="EC" id="7.1.1.2" evidence="9"/>
<evidence type="ECO:0000256" key="5">
    <source>
        <dbReference type="ARBA" id="ARBA00022692"/>
    </source>
</evidence>
<keyword evidence="4 9" id="KW-0813">Transport</keyword>
<keyword evidence="7 9" id="KW-0472">Membrane</keyword>
<reference evidence="10" key="1">
    <citation type="journal article" date="2017" name="Sci. Rep.">
        <title>The mitochondrial genomes of the acoelomorph worms Paratomella rubra, Isodiametra pulchra and Archaphanostoma ylvae.</title>
        <authorList>
            <person name="Robertson H.E."/>
            <person name="Lapraz F."/>
            <person name="Egger B."/>
            <person name="Telford M.J."/>
            <person name="Schiffer P.H."/>
        </authorList>
    </citation>
    <scope>NUCLEOTIDE SEQUENCE</scope>
</reference>
<organism evidence="10">
    <name type="scientific">Paratomella rubra</name>
    <name type="common">Acoelomorph flatworm</name>
    <dbReference type="NCBI Taxonomy" id="90914"/>
    <lineage>
        <taxon>Eukaryota</taxon>
        <taxon>Metazoa</taxon>
        <taxon>Xenacoelomorpha</taxon>
        <taxon>Acoelomorpha</taxon>
        <taxon>Acoela</taxon>
        <taxon>Paratomellidae</taxon>
        <taxon>Paratomella</taxon>
    </lineage>
</organism>
<keyword evidence="9" id="KW-0520">NAD</keyword>
<dbReference type="PANTHER" id="PTHR11058">
    <property type="entry name" value="NADH-UBIQUINONE OXIDOREDUCTASE CHAIN 3"/>
    <property type="match status" value="1"/>
</dbReference>
<evidence type="ECO:0000256" key="2">
    <source>
        <dbReference type="ARBA" id="ARBA00008472"/>
    </source>
</evidence>
<evidence type="ECO:0000256" key="9">
    <source>
        <dbReference type="RuleBase" id="RU003640"/>
    </source>
</evidence>
<dbReference type="PANTHER" id="PTHR11058:SF9">
    <property type="entry name" value="NADH-UBIQUINONE OXIDOREDUCTASE CHAIN 3"/>
    <property type="match status" value="1"/>
</dbReference>
<dbReference type="InterPro" id="IPR000440">
    <property type="entry name" value="NADH_UbQ/plastoQ_OxRdtase_su3"/>
</dbReference>
<evidence type="ECO:0000256" key="3">
    <source>
        <dbReference type="ARBA" id="ARBA00021007"/>
    </source>
</evidence>
<keyword evidence="9 10" id="KW-0496">Mitochondrion</keyword>
<proteinExistence type="inferred from homology"/>
<comment type="similarity">
    <text evidence="2 9">Belongs to the complex I subunit 3 family.</text>
</comment>
<protein>
    <recommendedName>
        <fullName evidence="3 9">NADH-ubiquinone oxidoreductase chain 3</fullName>
        <ecNumber evidence="9">7.1.1.2</ecNumber>
    </recommendedName>
</protein>
<dbReference type="AlphaFoldDB" id="A0A1X9WD87"/>